<proteinExistence type="predicted"/>
<gene>
    <name evidence="2" type="primary">Dnttip1</name>
    <name evidence="2" type="ORF">L345_15748</name>
</gene>
<keyword evidence="2" id="KW-0808">Transferase</keyword>
<feature type="non-terminal residue" evidence="2">
    <location>
        <position position="179"/>
    </location>
</feature>
<dbReference type="PANTHER" id="PTHR23399:SF2">
    <property type="entry name" value="DEOXYNUCLEOTIDYLTRANSFERASE TERMINAL-INTERACTING PROTEIN 1"/>
    <property type="match status" value="1"/>
</dbReference>
<dbReference type="OrthoDB" id="5860246at2759"/>
<evidence type="ECO:0000256" key="1">
    <source>
        <dbReference type="SAM" id="MobiDB-lite"/>
    </source>
</evidence>
<feature type="region of interest" description="Disordered" evidence="1">
    <location>
        <begin position="128"/>
        <end position="179"/>
    </location>
</feature>
<dbReference type="GO" id="GO:0003677">
    <property type="term" value="F:DNA binding"/>
    <property type="evidence" value="ECO:0007669"/>
    <property type="project" value="TreeGrafter"/>
</dbReference>
<reference evidence="2 3" key="1">
    <citation type="journal article" date="2013" name="Proc. Natl. Acad. Sci. U.S.A.">
        <title>The king cobra genome reveals dynamic gene evolution and adaptation in the snake venom system.</title>
        <authorList>
            <person name="Vonk F.J."/>
            <person name="Casewell N.R."/>
            <person name="Henkel C.V."/>
            <person name="Heimberg A.M."/>
            <person name="Jansen H.J."/>
            <person name="McCleary R.J."/>
            <person name="Kerkkamp H.M."/>
            <person name="Vos R.A."/>
            <person name="Guerreiro I."/>
            <person name="Calvete J.J."/>
            <person name="Wuster W."/>
            <person name="Woods A.E."/>
            <person name="Logan J.M."/>
            <person name="Harrison R.A."/>
            <person name="Castoe T.A."/>
            <person name="de Koning A.P."/>
            <person name="Pollock D.D."/>
            <person name="Yandell M."/>
            <person name="Calderon D."/>
            <person name="Renjifo C."/>
            <person name="Currier R.B."/>
            <person name="Salgado D."/>
            <person name="Pla D."/>
            <person name="Sanz L."/>
            <person name="Hyder A.S."/>
            <person name="Ribeiro J.M."/>
            <person name="Arntzen J.W."/>
            <person name="van den Thillart G.E."/>
            <person name="Boetzer M."/>
            <person name="Pirovano W."/>
            <person name="Dirks R.P."/>
            <person name="Spaink H.P."/>
            <person name="Duboule D."/>
            <person name="McGlinn E."/>
            <person name="Kini R.M."/>
            <person name="Richardson M.K."/>
        </authorList>
    </citation>
    <scope>NUCLEOTIDE SEQUENCE</scope>
    <source>
        <tissue evidence="2">Blood</tissue>
    </source>
</reference>
<evidence type="ECO:0000313" key="3">
    <source>
        <dbReference type="Proteomes" id="UP000018936"/>
    </source>
</evidence>
<dbReference type="GO" id="GO:0031491">
    <property type="term" value="F:nucleosome binding"/>
    <property type="evidence" value="ECO:0007669"/>
    <property type="project" value="TreeGrafter"/>
</dbReference>
<comment type="caution">
    <text evidence="2">The sequence shown here is derived from an EMBL/GenBank/DDBJ whole genome shotgun (WGS) entry which is preliminary data.</text>
</comment>
<dbReference type="Proteomes" id="UP000018936">
    <property type="component" value="Unassembled WGS sequence"/>
</dbReference>
<name>V8NA67_OPHHA</name>
<dbReference type="GO" id="GO:0016740">
    <property type="term" value="F:transferase activity"/>
    <property type="evidence" value="ECO:0007669"/>
    <property type="project" value="UniProtKB-KW"/>
</dbReference>
<evidence type="ECO:0000313" key="2">
    <source>
        <dbReference type="EMBL" id="ETE58533.1"/>
    </source>
</evidence>
<sequence length="179" mass="18737">MSGRTWTRSSSSRRRVAAAWSRGSGMLTGPPGASLTSRLSRQAKLLFCDGKRPIARVAHEVPAIKVKAKSRTGEVCRGSLRLLAGRSPLAAQAVSAGSPHLRQVAVLALQVALSLSLCLSLSVQRAKPLEDEGSQQGSPIPKKRKGRPPGQSQPGDRGASGVSAGKSKSCEPVQRDGPK</sequence>
<dbReference type="GO" id="GO:0005634">
    <property type="term" value="C:nucleus"/>
    <property type="evidence" value="ECO:0007669"/>
    <property type="project" value="TreeGrafter"/>
</dbReference>
<dbReference type="PANTHER" id="PTHR23399">
    <property type="entry name" value="DEOXYNUCLEOTIDYLTRANSFERASE TERMINAL-INTERACTING PROTEIN 1"/>
    <property type="match status" value="1"/>
</dbReference>
<protein>
    <submittedName>
        <fullName evidence="2">Deoxynucleotidyltransferase terminal-interacting protein 1</fullName>
    </submittedName>
</protein>
<accession>V8NA67</accession>
<dbReference type="InterPro" id="IPR026064">
    <property type="entry name" value="TdIF1"/>
</dbReference>
<feature type="non-terminal residue" evidence="2">
    <location>
        <position position="1"/>
    </location>
</feature>
<dbReference type="AlphaFoldDB" id="V8NA67"/>
<dbReference type="EMBL" id="AZIM01006604">
    <property type="protein sequence ID" value="ETE58533.1"/>
    <property type="molecule type" value="Genomic_DNA"/>
</dbReference>
<organism evidence="2 3">
    <name type="scientific">Ophiophagus hannah</name>
    <name type="common">King cobra</name>
    <name type="synonym">Naja hannah</name>
    <dbReference type="NCBI Taxonomy" id="8665"/>
    <lineage>
        <taxon>Eukaryota</taxon>
        <taxon>Metazoa</taxon>
        <taxon>Chordata</taxon>
        <taxon>Craniata</taxon>
        <taxon>Vertebrata</taxon>
        <taxon>Euteleostomi</taxon>
        <taxon>Lepidosauria</taxon>
        <taxon>Squamata</taxon>
        <taxon>Bifurcata</taxon>
        <taxon>Unidentata</taxon>
        <taxon>Episquamata</taxon>
        <taxon>Toxicofera</taxon>
        <taxon>Serpentes</taxon>
        <taxon>Colubroidea</taxon>
        <taxon>Elapidae</taxon>
        <taxon>Elapinae</taxon>
        <taxon>Ophiophagus</taxon>
    </lineage>
</organism>
<keyword evidence="3" id="KW-1185">Reference proteome</keyword>